<name>A0A108U6C6_9GAMM</name>
<feature type="signal peptide" evidence="1">
    <location>
        <begin position="1"/>
        <end position="25"/>
    </location>
</feature>
<proteinExistence type="predicted"/>
<keyword evidence="3" id="KW-1185">Reference proteome</keyword>
<protein>
    <recommendedName>
        <fullName evidence="4">Lipoprotein</fullName>
    </recommendedName>
</protein>
<sequence>MNTLTRRTLLFSAVALFGFSATVVAACRDRWCTTNYYACLTDANADGVVTYPERQHCVDEWSNCLIANGCQPP</sequence>
<feature type="chain" id="PRO_5007131592" description="Lipoprotein" evidence="1">
    <location>
        <begin position="26"/>
        <end position="73"/>
    </location>
</feature>
<comment type="caution">
    <text evidence="2">The sequence shown here is derived from an EMBL/GenBank/DDBJ whole genome shotgun (WGS) entry which is preliminary data.</text>
</comment>
<dbReference type="Proteomes" id="UP000023435">
    <property type="component" value="Unassembled WGS sequence"/>
</dbReference>
<keyword evidence="1" id="KW-0732">Signal</keyword>
<evidence type="ECO:0000256" key="1">
    <source>
        <dbReference type="SAM" id="SignalP"/>
    </source>
</evidence>
<dbReference type="RefSeq" id="WP_036109632.1">
    <property type="nucleotide sequence ID" value="NZ_JAJA02000001.1"/>
</dbReference>
<accession>A0A108U6C6</accession>
<evidence type="ECO:0008006" key="4">
    <source>
        <dbReference type="Google" id="ProtNLM"/>
    </source>
</evidence>
<evidence type="ECO:0000313" key="2">
    <source>
        <dbReference type="EMBL" id="KWS03370.1"/>
    </source>
</evidence>
<dbReference type="EMBL" id="JAJA02000001">
    <property type="protein sequence ID" value="KWS03370.1"/>
    <property type="molecule type" value="Genomic_DNA"/>
</dbReference>
<reference evidence="2 3" key="1">
    <citation type="journal article" date="2014" name="Genome Announc.">
        <title>Draft Genome Sequence of Lysobacter capsici AZ78, a Bacterium Antagonistic to Plant-Pathogenic Oomycetes.</title>
        <authorList>
            <person name="Puopolo G."/>
            <person name="Sonego P."/>
            <person name="Engelen K."/>
            <person name="Pertot I."/>
        </authorList>
    </citation>
    <scope>NUCLEOTIDE SEQUENCE [LARGE SCALE GENOMIC DNA]</scope>
    <source>
        <strain evidence="2 3">AZ78</strain>
    </source>
</reference>
<dbReference type="OrthoDB" id="6025737at2"/>
<organism evidence="2 3">
    <name type="scientific">Lysobacter capsici AZ78</name>
    <dbReference type="NCBI Taxonomy" id="1444315"/>
    <lineage>
        <taxon>Bacteria</taxon>
        <taxon>Pseudomonadati</taxon>
        <taxon>Pseudomonadota</taxon>
        <taxon>Gammaproteobacteria</taxon>
        <taxon>Lysobacterales</taxon>
        <taxon>Lysobacteraceae</taxon>
        <taxon>Lysobacter</taxon>
    </lineage>
</organism>
<dbReference type="AlphaFoldDB" id="A0A108U6C6"/>
<gene>
    <name evidence="2" type="ORF">AZ78_0916</name>
</gene>
<dbReference type="PROSITE" id="PS51257">
    <property type="entry name" value="PROKAR_LIPOPROTEIN"/>
    <property type="match status" value="1"/>
</dbReference>
<evidence type="ECO:0000313" key="3">
    <source>
        <dbReference type="Proteomes" id="UP000023435"/>
    </source>
</evidence>